<keyword evidence="8" id="KW-0630">Potassium</keyword>
<dbReference type="GO" id="GO:0015293">
    <property type="term" value="F:symporter activity"/>
    <property type="evidence" value="ECO:0007669"/>
    <property type="project" value="UniProtKB-KW"/>
</dbReference>
<feature type="domain" description="K+ potassium transporter integral membrane" evidence="14">
    <location>
        <begin position="41"/>
        <end position="490"/>
    </location>
</feature>
<comment type="subcellular location">
    <subcellularLocation>
        <location evidence="1">Membrane</location>
        <topology evidence="1">Multi-pass membrane protein</topology>
    </subcellularLocation>
</comment>
<accession>A0A1J5SKQ3</accession>
<dbReference type="Pfam" id="PF22776">
    <property type="entry name" value="K_trans_C"/>
    <property type="match status" value="1"/>
</dbReference>
<evidence type="ECO:0000256" key="5">
    <source>
        <dbReference type="ARBA" id="ARBA00022538"/>
    </source>
</evidence>
<evidence type="ECO:0000256" key="3">
    <source>
        <dbReference type="ARBA" id="ARBA00022448"/>
    </source>
</evidence>
<organism evidence="16">
    <name type="scientific">mine drainage metagenome</name>
    <dbReference type="NCBI Taxonomy" id="410659"/>
    <lineage>
        <taxon>unclassified sequences</taxon>
        <taxon>metagenomes</taxon>
        <taxon>ecological metagenomes</taxon>
    </lineage>
</organism>
<feature type="domain" description="K+ potassium transporter C-terminal" evidence="15">
    <location>
        <begin position="517"/>
        <end position="651"/>
    </location>
</feature>
<keyword evidence="11 13" id="KW-0472">Membrane</keyword>
<evidence type="ECO:0000256" key="8">
    <source>
        <dbReference type="ARBA" id="ARBA00022958"/>
    </source>
</evidence>
<dbReference type="AlphaFoldDB" id="A0A1J5SKQ3"/>
<keyword evidence="10" id="KW-0406">Ion transport</keyword>
<keyword evidence="6 13" id="KW-0812">Transmembrane</keyword>
<dbReference type="PANTHER" id="PTHR30540">
    <property type="entry name" value="OSMOTIC STRESS POTASSIUM TRANSPORTER"/>
    <property type="match status" value="1"/>
</dbReference>
<feature type="transmembrane region" description="Helical" evidence="13">
    <location>
        <begin position="80"/>
        <end position="100"/>
    </location>
</feature>
<protein>
    <submittedName>
        <fullName evidence="16">Low affinity potassium transport system protein kup</fullName>
    </submittedName>
</protein>
<evidence type="ECO:0000259" key="15">
    <source>
        <dbReference type="Pfam" id="PF22776"/>
    </source>
</evidence>
<feature type="transmembrane region" description="Helical" evidence="13">
    <location>
        <begin position="452"/>
        <end position="472"/>
    </location>
</feature>
<evidence type="ECO:0000256" key="11">
    <source>
        <dbReference type="ARBA" id="ARBA00023136"/>
    </source>
</evidence>
<evidence type="ECO:0000256" key="9">
    <source>
        <dbReference type="ARBA" id="ARBA00022989"/>
    </source>
</evidence>
<feature type="transmembrane region" description="Helical" evidence="13">
    <location>
        <begin position="392"/>
        <end position="415"/>
    </location>
</feature>
<feature type="transmembrane region" description="Helical" evidence="13">
    <location>
        <begin position="128"/>
        <end position="153"/>
    </location>
</feature>
<dbReference type="PANTHER" id="PTHR30540:SF79">
    <property type="entry name" value="LOW AFFINITY POTASSIUM TRANSPORT SYSTEM PROTEIN KUP"/>
    <property type="match status" value="1"/>
</dbReference>
<dbReference type="EMBL" id="MLJW01000028">
    <property type="protein sequence ID" value="OIR09057.1"/>
    <property type="molecule type" value="Genomic_DNA"/>
</dbReference>
<dbReference type="Pfam" id="PF02705">
    <property type="entry name" value="K_trans"/>
    <property type="match status" value="1"/>
</dbReference>
<evidence type="ECO:0000256" key="4">
    <source>
        <dbReference type="ARBA" id="ARBA00022475"/>
    </source>
</evidence>
<evidence type="ECO:0000259" key="14">
    <source>
        <dbReference type="Pfam" id="PF02705"/>
    </source>
</evidence>
<dbReference type="InterPro" id="IPR053952">
    <property type="entry name" value="K_trans_C"/>
</dbReference>
<feature type="region of interest" description="Disordered" evidence="12">
    <location>
        <begin position="1"/>
        <end position="30"/>
    </location>
</feature>
<proteinExistence type="inferred from homology"/>
<feature type="transmembrane region" description="Helical" evidence="13">
    <location>
        <begin position="366"/>
        <end position="386"/>
    </location>
</feature>
<dbReference type="InterPro" id="IPR053951">
    <property type="entry name" value="K_trans_N"/>
</dbReference>
<name>A0A1J5SKQ3_9ZZZZ</name>
<comment type="caution">
    <text evidence="16">The sequence shown here is derived from an EMBL/GenBank/DDBJ whole genome shotgun (WGS) entry which is preliminary data.</text>
</comment>
<keyword evidence="3" id="KW-0813">Transport</keyword>
<feature type="transmembrane region" description="Helical" evidence="13">
    <location>
        <begin position="315"/>
        <end position="345"/>
    </location>
</feature>
<feature type="transmembrane region" description="Helical" evidence="13">
    <location>
        <begin position="165"/>
        <end position="184"/>
    </location>
</feature>
<feature type="transmembrane region" description="Helical" evidence="13">
    <location>
        <begin position="273"/>
        <end position="295"/>
    </location>
</feature>
<evidence type="ECO:0000256" key="1">
    <source>
        <dbReference type="ARBA" id="ARBA00004141"/>
    </source>
</evidence>
<dbReference type="HAMAP" id="MF_01522">
    <property type="entry name" value="Kup"/>
    <property type="match status" value="1"/>
</dbReference>
<evidence type="ECO:0000256" key="13">
    <source>
        <dbReference type="SAM" id="Phobius"/>
    </source>
</evidence>
<keyword evidence="9 13" id="KW-1133">Transmembrane helix</keyword>
<dbReference type="InterPro" id="IPR003855">
    <property type="entry name" value="K+_transporter"/>
</dbReference>
<evidence type="ECO:0000256" key="7">
    <source>
        <dbReference type="ARBA" id="ARBA00022847"/>
    </source>
</evidence>
<evidence type="ECO:0000256" key="2">
    <source>
        <dbReference type="ARBA" id="ARBA00007019"/>
    </source>
</evidence>
<comment type="similarity">
    <text evidence="2">Belongs to the HAK/KUP transporter (TC 2.A.72) family.</text>
</comment>
<dbReference type="GO" id="GO:0015079">
    <property type="term" value="F:potassium ion transmembrane transporter activity"/>
    <property type="evidence" value="ECO:0007669"/>
    <property type="project" value="InterPro"/>
</dbReference>
<feature type="compositionally biased region" description="Low complexity" evidence="12">
    <location>
        <begin position="10"/>
        <end position="19"/>
    </location>
</feature>
<feature type="transmembrane region" description="Helical" evidence="13">
    <location>
        <begin position="38"/>
        <end position="60"/>
    </location>
</feature>
<keyword evidence="4" id="KW-1003">Cell membrane</keyword>
<evidence type="ECO:0000256" key="6">
    <source>
        <dbReference type="ARBA" id="ARBA00022692"/>
    </source>
</evidence>
<keyword evidence="5" id="KW-0633">Potassium transport</keyword>
<evidence type="ECO:0000256" key="12">
    <source>
        <dbReference type="SAM" id="MobiDB-lite"/>
    </source>
</evidence>
<keyword evidence="7" id="KW-0769">Symport</keyword>
<sequence>MAALNTHKYGGASMSSGSSSGMGGSRTKAAGPGGRGKVAALALAALGIVFGDIGTSPLYAMEQIFNTGVPRTADTVLGGASLVIWTLTLIVAIKYALLVLRAQNDGEGGVFALYSLLHDQRGRHATRILLWALMLGAGLLFGDGMITPAISVLSAVEGLAVATPALHGVVIPLTLLLLAGLFAIQYKGTAGIGIVFGPILTVWFAAIALLGLRQILAQPLILRAFDPLYGFLFLQQVGWFKDLLILGALMLVVTGGEAMYADVGHFGSGPIRLGWFGVVFPALLINYLGQGAYLLSGQPLKGGNLFYSMVPPGLLYPMVLLATMATVIASQALISGAFSLVSQAIRLGLFPRLDILHTHQAHSGQIYIPFINWGLFLGCVLLVLGFRTSDNLAAAYGLAVSGVMVITSLAMMPVVHRYWDWSRPLTGLVWGFLTLVNSLFLIASSIKFLEGGFVPLSVGALVFVVMATWRWGRKATFEAYSSKSRMTMADLISLHRDSPYFMKRNAILMVPRTLRQGSDRVPALLQMLWERYGVLPQNLVFVEILHRKVPYIRDNRYQVTVFDRDPARASSIISVEISFGFMEDPNVERLLEDMARHREIDLPSHSQRWIVHVSHENLLPARSMSWWRSMRLGLFLFLRAVSRPAYYYYGMGNQVQLSTEIIPVRVR</sequence>
<reference evidence="16" key="1">
    <citation type="submission" date="2016-10" db="EMBL/GenBank/DDBJ databases">
        <title>Sequence of Gallionella enrichment culture.</title>
        <authorList>
            <person name="Poehlein A."/>
            <person name="Muehling M."/>
            <person name="Daniel R."/>
        </authorList>
    </citation>
    <scope>NUCLEOTIDE SEQUENCE</scope>
</reference>
<feature type="transmembrane region" description="Helical" evidence="13">
    <location>
        <begin position="191"/>
        <end position="212"/>
    </location>
</feature>
<dbReference type="InterPro" id="IPR023051">
    <property type="entry name" value="Kup"/>
</dbReference>
<evidence type="ECO:0000313" key="16">
    <source>
        <dbReference type="EMBL" id="OIR09057.1"/>
    </source>
</evidence>
<gene>
    <name evidence="16" type="primary">kup_7</name>
    <name evidence="16" type="ORF">GALL_86630</name>
</gene>
<evidence type="ECO:0000256" key="10">
    <source>
        <dbReference type="ARBA" id="ARBA00023065"/>
    </source>
</evidence>
<feature type="transmembrane region" description="Helical" evidence="13">
    <location>
        <begin position="427"/>
        <end position="446"/>
    </location>
</feature>
<dbReference type="GO" id="GO:0016020">
    <property type="term" value="C:membrane"/>
    <property type="evidence" value="ECO:0007669"/>
    <property type="project" value="UniProtKB-SubCell"/>
</dbReference>